<sequence length="420" mass="43936">MRGPCSMQTSGPWHTALALLPLLLSSLPLSYCDSFSFVKAEGKDICAGIKESCTTTNDCTVAAYGPCSAASPGPSAYVTLTPFMLGWIHDLNTYSTDSSKVTSIGGLPNINNGFRDSSPNVAVGSAAYAYMTTGALVGTDKTSAGYIGTINAIMTKGDVSTKTIPVSFNTVDDIPSDHSTKLKVDMCVTATSNKQCSGSEVSFFSGDIAFMTYGGTMGSNFIPHPFAKNIFVRYTMTVVDSNKTSAGMTFNTQSKKLSEMSNVEVNDITFTLGGKMISLELSKAFNAATFSVAGTTVSLSNHTTGTVQIRVSAVPGDAMSAYLDVIFPAAYLQTANQIVFYGSAGVAGRRAESPGYSRWLVTAPPASPSSPTEQPQAASPATTPKASESLSSTTIASATGSMVCSMFTMMLVMYLSSRAL</sequence>
<dbReference type="HOGENOM" id="CLU_041070_0_0_1"/>
<organism evidence="3">
    <name type="scientific">Guillardia theta (strain CCMP2712)</name>
    <name type="common">Cryptophyte</name>
    <dbReference type="NCBI Taxonomy" id="905079"/>
    <lineage>
        <taxon>Eukaryota</taxon>
        <taxon>Cryptophyceae</taxon>
        <taxon>Pyrenomonadales</taxon>
        <taxon>Geminigeraceae</taxon>
        <taxon>Guillardia</taxon>
    </lineage>
</organism>
<evidence type="ECO:0000313" key="5">
    <source>
        <dbReference type="Proteomes" id="UP000011087"/>
    </source>
</evidence>
<feature type="region of interest" description="Disordered" evidence="1">
    <location>
        <begin position="359"/>
        <end position="390"/>
    </location>
</feature>
<keyword evidence="5" id="KW-1185">Reference proteome</keyword>
<dbReference type="KEGG" id="gtt:GUITHDRAFT_121751"/>
<dbReference type="Proteomes" id="UP000011087">
    <property type="component" value="Unassembled WGS sequence"/>
</dbReference>
<keyword evidence="2" id="KW-0732">Signal</keyword>
<proteinExistence type="predicted"/>
<evidence type="ECO:0000313" key="4">
    <source>
        <dbReference type="EnsemblProtists" id="EKX32075"/>
    </source>
</evidence>
<evidence type="ECO:0000313" key="3">
    <source>
        <dbReference type="EMBL" id="EKX32075.1"/>
    </source>
</evidence>
<dbReference type="PaxDb" id="55529-EKX32075"/>
<feature type="signal peptide" evidence="2">
    <location>
        <begin position="1"/>
        <end position="32"/>
    </location>
</feature>
<dbReference type="OrthoDB" id="10660856at2759"/>
<dbReference type="EMBL" id="JH993213">
    <property type="protein sequence ID" value="EKX32075.1"/>
    <property type="molecule type" value="Genomic_DNA"/>
</dbReference>
<dbReference type="RefSeq" id="XP_005819055.1">
    <property type="nucleotide sequence ID" value="XM_005818998.1"/>
</dbReference>
<reference evidence="4" key="3">
    <citation type="submission" date="2015-06" db="UniProtKB">
        <authorList>
            <consortium name="EnsemblProtists"/>
        </authorList>
    </citation>
    <scope>IDENTIFICATION</scope>
</reference>
<reference evidence="3 5" key="1">
    <citation type="journal article" date="2012" name="Nature">
        <title>Algal genomes reveal evolutionary mosaicism and the fate of nucleomorphs.</title>
        <authorList>
            <consortium name="DOE Joint Genome Institute"/>
            <person name="Curtis B.A."/>
            <person name="Tanifuji G."/>
            <person name="Burki F."/>
            <person name="Gruber A."/>
            <person name="Irimia M."/>
            <person name="Maruyama S."/>
            <person name="Arias M.C."/>
            <person name="Ball S.G."/>
            <person name="Gile G.H."/>
            <person name="Hirakawa Y."/>
            <person name="Hopkins J.F."/>
            <person name="Kuo A."/>
            <person name="Rensing S.A."/>
            <person name="Schmutz J."/>
            <person name="Symeonidi A."/>
            <person name="Elias M."/>
            <person name="Eveleigh R.J."/>
            <person name="Herman E.K."/>
            <person name="Klute M.J."/>
            <person name="Nakayama T."/>
            <person name="Obornik M."/>
            <person name="Reyes-Prieto A."/>
            <person name="Armbrust E.V."/>
            <person name="Aves S.J."/>
            <person name="Beiko R.G."/>
            <person name="Coutinho P."/>
            <person name="Dacks J.B."/>
            <person name="Durnford D.G."/>
            <person name="Fast N.M."/>
            <person name="Green B.R."/>
            <person name="Grisdale C.J."/>
            <person name="Hempel F."/>
            <person name="Henrissat B."/>
            <person name="Hoppner M.P."/>
            <person name="Ishida K."/>
            <person name="Kim E."/>
            <person name="Koreny L."/>
            <person name="Kroth P.G."/>
            <person name="Liu Y."/>
            <person name="Malik S.B."/>
            <person name="Maier U.G."/>
            <person name="McRose D."/>
            <person name="Mock T."/>
            <person name="Neilson J.A."/>
            <person name="Onodera N.T."/>
            <person name="Poole A.M."/>
            <person name="Pritham E.J."/>
            <person name="Richards T.A."/>
            <person name="Rocap G."/>
            <person name="Roy S.W."/>
            <person name="Sarai C."/>
            <person name="Schaack S."/>
            <person name="Shirato S."/>
            <person name="Slamovits C.H."/>
            <person name="Spencer D.F."/>
            <person name="Suzuki S."/>
            <person name="Worden A.Z."/>
            <person name="Zauner S."/>
            <person name="Barry K."/>
            <person name="Bell C."/>
            <person name="Bharti A.K."/>
            <person name="Crow J.A."/>
            <person name="Grimwood J."/>
            <person name="Kramer R."/>
            <person name="Lindquist E."/>
            <person name="Lucas S."/>
            <person name="Salamov A."/>
            <person name="McFadden G.I."/>
            <person name="Lane C.E."/>
            <person name="Keeling P.J."/>
            <person name="Gray M.W."/>
            <person name="Grigoriev I.V."/>
            <person name="Archibald J.M."/>
        </authorList>
    </citation>
    <scope>NUCLEOTIDE SEQUENCE</scope>
    <source>
        <strain evidence="3 5">CCMP2712</strain>
    </source>
</reference>
<name>L1I893_GUITC</name>
<dbReference type="AlphaFoldDB" id="L1I893"/>
<evidence type="ECO:0000256" key="2">
    <source>
        <dbReference type="SAM" id="SignalP"/>
    </source>
</evidence>
<protein>
    <submittedName>
        <fullName evidence="3 4">Uncharacterized protein</fullName>
    </submittedName>
</protein>
<feature type="compositionally biased region" description="Low complexity" evidence="1">
    <location>
        <begin position="369"/>
        <end position="389"/>
    </location>
</feature>
<reference evidence="5" key="2">
    <citation type="submission" date="2012-11" db="EMBL/GenBank/DDBJ databases">
        <authorList>
            <person name="Kuo A."/>
            <person name="Curtis B.A."/>
            <person name="Tanifuji G."/>
            <person name="Burki F."/>
            <person name="Gruber A."/>
            <person name="Irimia M."/>
            <person name="Maruyama S."/>
            <person name="Arias M.C."/>
            <person name="Ball S.G."/>
            <person name="Gile G.H."/>
            <person name="Hirakawa Y."/>
            <person name="Hopkins J.F."/>
            <person name="Rensing S.A."/>
            <person name="Schmutz J."/>
            <person name="Symeonidi A."/>
            <person name="Elias M."/>
            <person name="Eveleigh R.J."/>
            <person name="Herman E.K."/>
            <person name="Klute M.J."/>
            <person name="Nakayama T."/>
            <person name="Obornik M."/>
            <person name="Reyes-Prieto A."/>
            <person name="Armbrust E.V."/>
            <person name="Aves S.J."/>
            <person name="Beiko R.G."/>
            <person name="Coutinho P."/>
            <person name="Dacks J.B."/>
            <person name="Durnford D.G."/>
            <person name="Fast N.M."/>
            <person name="Green B.R."/>
            <person name="Grisdale C."/>
            <person name="Hempe F."/>
            <person name="Henrissat B."/>
            <person name="Hoppner M.P."/>
            <person name="Ishida K.-I."/>
            <person name="Kim E."/>
            <person name="Koreny L."/>
            <person name="Kroth P.G."/>
            <person name="Liu Y."/>
            <person name="Malik S.-B."/>
            <person name="Maier U.G."/>
            <person name="McRose D."/>
            <person name="Mock T."/>
            <person name="Neilson J.A."/>
            <person name="Onodera N.T."/>
            <person name="Poole A.M."/>
            <person name="Pritham E.J."/>
            <person name="Richards T.A."/>
            <person name="Rocap G."/>
            <person name="Roy S.W."/>
            <person name="Sarai C."/>
            <person name="Schaack S."/>
            <person name="Shirato S."/>
            <person name="Slamovits C.H."/>
            <person name="Spencer D.F."/>
            <person name="Suzuki S."/>
            <person name="Worden A.Z."/>
            <person name="Zauner S."/>
            <person name="Barry K."/>
            <person name="Bell C."/>
            <person name="Bharti A.K."/>
            <person name="Crow J.A."/>
            <person name="Grimwood J."/>
            <person name="Kramer R."/>
            <person name="Lindquist E."/>
            <person name="Lucas S."/>
            <person name="Salamov A."/>
            <person name="McFadden G.I."/>
            <person name="Lane C.E."/>
            <person name="Keeling P.J."/>
            <person name="Gray M.W."/>
            <person name="Grigoriev I.V."/>
            <person name="Archibald J.M."/>
        </authorList>
    </citation>
    <scope>NUCLEOTIDE SEQUENCE</scope>
    <source>
        <strain evidence="5">CCMP2712</strain>
    </source>
</reference>
<accession>L1I893</accession>
<gene>
    <name evidence="3" type="ORF">GUITHDRAFT_121751</name>
</gene>
<dbReference type="EnsemblProtists" id="EKX32075">
    <property type="protein sequence ID" value="EKX32075"/>
    <property type="gene ID" value="GUITHDRAFT_121751"/>
</dbReference>
<evidence type="ECO:0000256" key="1">
    <source>
        <dbReference type="SAM" id="MobiDB-lite"/>
    </source>
</evidence>
<dbReference type="GeneID" id="17288803"/>
<feature type="chain" id="PRO_5008769710" evidence="2">
    <location>
        <begin position="33"/>
        <end position="420"/>
    </location>
</feature>